<dbReference type="Proteomes" id="UP000001556">
    <property type="component" value="Chromosome"/>
</dbReference>
<evidence type="ECO:0000313" key="4">
    <source>
        <dbReference type="Proteomes" id="UP000001556"/>
    </source>
</evidence>
<organism evidence="3 4">
    <name type="scientific">Desulforamulus reducens (strain ATCC BAA-1160 / DSM 100696 / MI-1)</name>
    <name type="common">Desulfotomaculum reducens</name>
    <dbReference type="NCBI Taxonomy" id="349161"/>
    <lineage>
        <taxon>Bacteria</taxon>
        <taxon>Bacillati</taxon>
        <taxon>Bacillota</taxon>
        <taxon>Clostridia</taxon>
        <taxon>Eubacteriales</taxon>
        <taxon>Peptococcaceae</taxon>
        <taxon>Desulforamulus</taxon>
    </lineage>
</organism>
<evidence type="ECO:0000313" key="3">
    <source>
        <dbReference type="EMBL" id="ABO50473.1"/>
    </source>
</evidence>
<dbReference type="InterPro" id="IPR001667">
    <property type="entry name" value="DDH_dom"/>
</dbReference>
<evidence type="ECO:0000259" key="2">
    <source>
        <dbReference type="Pfam" id="PF02272"/>
    </source>
</evidence>
<dbReference type="Gene3D" id="3.10.310.30">
    <property type="match status" value="1"/>
</dbReference>
<sequence>MNNLRTVADVLEKSSRPLLCGHIMPDGDSLGSVLALGMGLQSVGKEVTIVSSDPLPDLYRFLPGIDEIVVGSVPDRKYDLLVVVDCSVPERLGSTITPTVDSGLPVVVIDHHVNDQPFGHHNYVRSSAAATGEIIMELLELLGVSINLDIAINLYTAIVTDTGSFRFENTTPETHSKAAELVKFGVPVSRLSNLIFGEQPLKSIRLLEAALNSLEVSDCGRIAWISIDRDKIDALGAEDQHIEGLISYPRKIKGVELAISFRELDKQKVKVSFRSKYTVDVNFLAKKFGGGGHVRASGCTIQGTLQEVKEVVLKEAQEIFRGC</sequence>
<dbReference type="Gene3D" id="3.90.1640.10">
    <property type="entry name" value="inorganic pyrophosphatase (n-terminal core)"/>
    <property type="match status" value="1"/>
</dbReference>
<dbReference type="Pfam" id="PF02272">
    <property type="entry name" value="DHHA1"/>
    <property type="match status" value="1"/>
</dbReference>
<dbReference type="AlphaFoldDB" id="A4J5X0"/>
<reference evidence="3 4" key="1">
    <citation type="submission" date="2007-03" db="EMBL/GenBank/DDBJ databases">
        <title>Complete sequence of Desulfotomaculum reducens MI-1.</title>
        <authorList>
            <consortium name="US DOE Joint Genome Institute"/>
            <person name="Copeland A."/>
            <person name="Lucas S."/>
            <person name="Lapidus A."/>
            <person name="Barry K."/>
            <person name="Detter J.C."/>
            <person name="Glavina del Rio T."/>
            <person name="Hammon N."/>
            <person name="Israni S."/>
            <person name="Dalin E."/>
            <person name="Tice H."/>
            <person name="Pitluck S."/>
            <person name="Sims D."/>
            <person name="Brettin T."/>
            <person name="Bruce D."/>
            <person name="Han C."/>
            <person name="Tapia R."/>
            <person name="Schmutz J."/>
            <person name="Larimer F."/>
            <person name="Land M."/>
            <person name="Hauser L."/>
            <person name="Kyrpides N."/>
            <person name="Kim E."/>
            <person name="Tebo B.M."/>
            <person name="Richardson P."/>
        </authorList>
    </citation>
    <scope>NUCLEOTIDE SEQUENCE [LARGE SCALE GENOMIC DNA]</scope>
    <source>
        <strain evidence="3 4">MI-1</strain>
    </source>
</reference>
<dbReference type="SUPFAM" id="SSF64182">
    <property type="entry name" value="DHH phosphoesterases"/>
    <property type="match status" value="1"/>
</dbReference>
<dbReference type="InterPro" id="IPR051319">
    <property type="entry name" value="Oligoribo/pAp-PDE_c-di-AMP_PDE"/>
</dbReference>
<proteinExistence type="predicted"/>
<dbReference type="InterPro" id="IPR038763">
    <property type="entry name" value="DHH_sf"/>
</dbReference>
<dbReference type="eggNOG" id="COG0618">
    <property type="taxonomic scope" value="Bacteria"/>
</dbReference>
<dbReference type="STRING" id="349161.Dred_1955"/>
<feature type="domain" description="DHHA1" evidence="2">
    <location>
        <begin position="236"/>
        <end position="320"/>
    </location>
</feature>
<evidence type="ECO:0000259" key="1">
    <source>
        <dbReference type="Pfam" id="PF01368"/>
    </source>
</evidence>
<dbReference type="PANTHER" id="PTHR47618">
    <property type="entry name" value="BIFUNCTIONAL OLIGORIBONUCLEASE AND PAP PHOSPHATASE NRNA"/>
    <property type="match status" value="1"/>
</dbReference>
<keyword evidence="4" id="KW-1185">Reference proteome</keyword>
<dbReference type="PANTHER" id="PTHR47618:SF1">
    <property type="entry name" value="BIFUNCTIONAL OLIGORIBONUCLEASE AND PAP PHOSPHATASE NRNA"/>
    <property type="match status" value="1"/>
</dbReference>
<dbReference type="KEGG" id="drm:Dred_1955"/>
<dbReference type="OrthoDB" id="9803668at2"/>
<feature type="domain" description="DDH" evidence="1">
    <location>
        <begin position="19"/>
        <end position="155"/>
    </location>
</feature>
<accession>A4J5X0</accession>
<name>A4J5X0_DESRM</name>
<dbReference type="EMBL" id="CP000612">
    <property type="protein sequence ID" value="ABO50473.1"/>
    <property type="molecule type" value="Genomic_DNA"/>
</dbReference>
<protein>
    <submittedName>
        <fullName evidence="3">Phosphoesterase, RecJ domain protein</fullName>
    </submittedName>
</protein>
<dbReference type="HOGENOM" id="CLU_039720_0_0_9"/>
<gene>
    <name evidence="3" type="ordered locus">Dred_1955</name>
</gene>
<dbReference type="InterPro" id="IPR003156">
    <property type="entry name" value="DHHA1_dom"/>
</dbReference>
<dbReference type="RefSeq" id="WP_011878283.1">
    <property type="nucleotide sequence ID" value="NC_009253.1"/>
</dbReference>
<dbReference type="GO" id="GO:0003676">
    <property type="term" value="F:nucleic acid binding"/>
    <property type="evidence" value="ECO:0007669"/>
    <property type="project" value="InterPro"/>
</dbReference>
<dbReference type="Pfam" id="PF01368">
    <property type="entry name" value="DHH"/>
    <property type="match status" value="1"/>
</dbReference>